<reference evidence="1 2" key="1">
    <citation type="journal article" date="2019" name="Sci. Rep.">
        <title>Orb-weaving spider Araneus ventricosus genome elucidates the spidroin gene catalogue.</title>
        <authorList>
            <person name="Kono N."/>
            <person name="Nakamura H."/>
            <person name="Ohtoshi R."/>
            <person name="Moran D.A.P."/>
            <person name="Shinohara A."/>
            <person name="Yoshida Y."/>
            <person name="Fujiwara M."/>
            <person name="Mori M."/>
            <person name="Tomita M."/>
            <person name="Arakawa K."/>
        </authorList>
    </citation>
    <scope>NUCLEOTIDE SEQUENCE [LARGE SCALE GENOMIC DNA]</scope>
</reference>
<name>A0A4Y2QMG2_ARAVE</name>
<evidence type="ECO:0000313" key="1">
    <source>
        <dbReference type="EMBL" id="GBN64517.1"/>
    </source>
</evidence>
<evidence type="ECO:0008006" key="3">
    <source>
        <dbReference type="Google" id="ProtNLM"/>
    </source>
</evidence>
<dbReference type="OrthoDB" id="6781249at2759"/>
<gene>
    <name evidence="1" type="ORF">AVEN_250398_1</name>
</gene>
<accession>A0A4Y2QMG2</accession>
<sequence length="174" mass="19056">MKNIAAIFYNPSSTSDAISQAGEKMFLSIYKAPANEHNLNNRRYAAFLKSSTKVKSDLSSLPPTRGAAEQHSFGVYLQIQQWLNNQLPPDQWGWTRGDDGSLFPVTTNDPVAPDTILNSIFCRCRTGCGGRCGCRKAGMQCSSACGTCHGICTNGAPLEEEFELDREVEEANEI</sequence>
<dbReference type="Proteomes" id="UP000499080">
    <property type="component" value="Unassembled WGS sequence"/>
</dbReference>
<protein>
    <recommendedName>
        <fullName evidence="3">Tesmin/TSO1-like CXC domain-containing protein</fullName>
    </recommendedName>
</protein>
<dbReference type="AlphaFoldDB" id="A0A4Y2QMG2"/>
<keyword evidence="2" id="KW-1185">Reference proteome</keyword>
<dbReference type="EMBL" id="BGPR01139482">
    <property type="protein sequence ID" value="GBN64517.1"/>
    <property type="molecule type" value="Genomic_DNA"/>
</dbReference>
<comment type="caution">
    <text evidence="1">The sequence shown here is derived from an EMBL/GenBank/DDBJ whole genome shotgun (WGS) entry which is preliminary data.</text>
</comment>
<organism evidence="1 2">
    <name type="scientific">Araneus ventricosus</name>
    <name type="common">Orbweaver spider</name>
    <name type="synonym">Epeira ventricosa</name>
    <dbReference type="NCBI Taxonomy" id="182803"/>
    <lineage>
        <taxon>Eukaryota</taxon>
        <taxon>Metazoa</taxon>
        <taxon>Ecdysozoa</taxon>
        <taxon>Arthropoda</taxon>
        <taxon>Chelicerata</taxon>
        <taxon>Arachnida</taxon>
        <taxon>Araneae</taxon>
        <taxon>Araneomorphae</taxon>
        <taxon>Entelegynae</taxon>
        <taxon>Araneoidea</taxon>
        <taxon>Araneidae</taxon>
        <taxon>Araneus</taxon>
    </lineage>
</organism>
<evidence type="ECO:0000313" key="2">
    <source>
        <dbReference type="Proteomes" id="UP000499080"/>
    </source>
</evidence>
<proteinExistence type="predicted"/>